<feature type="domain" description="Mannosyl-glycoprotein endo-beta-N-acetylglucosamidase-like" evidence="3">
    <location>
        <begin position="37"/>
        <end position="188"/>
    </location>
</feature>
<dbReference type="InterPro" id="IPR002901">
    <property type="entry name" value="MGlyc_endo_b_GlcNAc-like_dom"/>
</dbReference>
<keyword evidence="1 4" id="KW-0378">Hydrolase</keyword>
<feature type="transmembrane region" description="Helical" evidence="2">
    <location>
        <begin position="6"/>
        <end position="32"/>
    </location>
</feature>
<dbReference type="InterPro" id="IPR051056">
    <property type="entry name" value="Glycosyl_Hydrolase_73"/>
</dbReference>
<keyword evidence="5" id="KW-1185">Reference proteome</keyword>
<dbReference type="PANTHER" id="PTHR33308:SF9">
    <property type="entry name" value="PEPTIDOGLYCAN HYDROLASE FLGJ"/>
    <property type="match status" value="1"/>
</dbReference>
<dbReference type="Pfam" id="PF01832">
    <property type="entry name" value="Glucosaminidase"/>
    <property type="match status" value="1"/>
</dbReference>
<organism evidence="4 5">
    <name type="scientific">Peptoniphilus olsenii</name>
    <dbReference type="NCBI Taxonomy" id="411570"/>
    <lineage>
        <taxon>Bacteria</taxon>
        <taxon>Bacillati</taxon>
        <taxon>Bacillota</taxon>
        <taxon>Tissierellia</taxon>
        <taxon>Tissierellales</taxon>
        <taxon>Peptoniphilaceae</taxon>
        <taxon>Peptoniphilus</taxon>
    </lineage>
</organism>
<keyword evidence="2" id="KW-0812">Transmembrane</keyword>
<evidence type="ECO:0000313" key="4">
    <source>
        <dbReference type="EMBL" id="MET3617738.1"/>
    </source>
</evidence>
<gene>
    <name evidence="4" type="ORF">ABID14_001372</name>
</gene>
<dbReference type="Gene3D" id="1.10.530.10">
    <property type="match status" value="1"/>
</dbReference>
<comment type="caution">
    <text evidence="4">The sequence shown here is derived from an EMBL/GenBank/DDBJ whole genome shotgun (WGS) entry which is preliminary data.</text>
</comment>
<name>A0ABV2JAE7_9FIRM</name>
<dbReference type="PANTHER" id="PTHR33308">
    <property type="entry name" value="PEPTIDOGLYCAN HYDROLASE FLGJ"/>
    <property type="match status" value="1"/>
</dbReference>
<evidence type="ECO:0000256" key="2">
    <source>
        <dbReference type="SAM" id="Phobius"/>
    </source>
</evidence>
<dbReference type="RefSeq" id="WP_354368464.1">
    <property type="nucleotide sequence ID" value="NZ_JBEPMA010000008.1"/>
</dbReference>
<dbReference type="Gene3D" id="4.10.80.30">
    <property type="entry name" value="DNA polymerase, domain 6"/>
    <property type="match status" value="1"/>
</dbReference>
<accession>A0ABV2JAE7</accession>
<protein>
    <submittedName>
        <fullName evidence="4">Flagellum-specific peptidoglycan hydrolase FlgJ</fullName>
    </submittedName>
</protein>
<keyword evidence="2" id="KW-0472">Membrane</keyword>
<evidence type="ECO:0000313" key="5">
    <source>
        <dbReference type="Proteomes" id="UP001549162"/>
    </source>
</evidence>
<dbReference type="SMART" id="SM00047">
    <property type="entry name" value="LYZ2"/>
    <property type="match status" value="1"/>
</dbReference>
<sequence>MNLKRLLKGCFTVLFMFVLTITILIFMINVIFKRNRQPEVNFRELYLEDTIPLAQRTAKKYGLFPSVMIAQSILESNWGRSQLSTEYNNYFGVKATLSDNSIRLETEEYVNGESGRYLENFRKYKSKKESFEHYAKLLTEAKRYDKVKTARDFREAAIYINQGGYATDPNYADKIISIIEKYNLGQYD</sequence>
<dbReference type="GO" id="GO:0016787">
    <property type="term" value="F:hydrolase activity"/>
    <property type="evidence" value="ECO:0007669"/>
    <property type="project" value="UniProtKB-KW"/>
</dbReference>
<evidence type="ECO:0000259" key="3">
    <source>
        <dbReference type="SMART" id="SM00047"/>
    </source>
</evidence>
<proteinExistence type="predicted"/>
<reference evidence="4 5" key="1">
    <citation type="submission" date="2024-06" db="EMBL/GenBank/DDBJ databases">
        <title>Genomic Encyclopedia of Type Strains, Phase IV (KMG-IV): sequencing the most valuable type-strain genomes for metagenomic binning, comparative biology and taxonomic classification.</title>
        <authorList>
            <person name="Goeker M."/>
        </authorList>
    </citation>
    <scope>NUCLEOTIDE SEQUENCE [LARGE SCALE GENOMIC DNA]</scope>
    <source>
        <strain evidence="4 5">DSM 21460</strain>
    </source>
</reference>
<keyword evidence="2" id="KW-1133">Transmembrane helix</keyword>
<dbReference type="EMBL" id="JBEPMA010000008">
    <property type="protein sequence ID" value="MET3617738.1"/>
    <property type="molecule type" value="Genomic_DNA"/>
</dbReference>
<dbReference type="PRINTS" id="PR01002">
    <property type="entry name" value="FLGFLGJ"/>
</dbReference>
<dbReference type="Proteomes" id="UP001549162">
    <property type="component" value="Unassembled WGS sequence"/>
</dbReference>
<evidence type="ECO:0000256" key="1">
    <source>
        <dbReference type="ARBA" id="ARBA00022801"/>
    </source>
</evidence>